<dbReference type="PROSITE" id="PS50969">
    <property type="entry name" value="FCP1"/>
    <property type="match status" value="1"/>
</dbReference>
<dbReference type="SUPFAM" id="SSF56784">
    <property type="entry name" value="HAD-like"/>
    <property type="match status" value="1"/>
</dbReference>
<dbReference type="Pfam" id="PF03031">
    <property type="entry name" value="NIF"/>
    <property type="match status" value="1"/>
</dbReference>
<reference evidence="4 5" key="1">
    <citation type="submission" date="2014-11" db="EMBL/GenBank/DDBJ databases">
        <authorList>
            <person name="Wibberg Daniel"/>
        </authorList>
    </citation>
    <scope>NUCLEOTIDE SEQUENCE [LARGE SCALE GENOMIC DNA]</scope>
    <source>
        <strain evidence="4">Rhizoctonia solani AG1-IB 7/3/14</strain>
    </source>
</reference>
<evidence type="ECO:0000313" key="5">
    <source>
        <dbReference type="Proteomes" id="UP000059188"/>
    </source>
</evidence>
<dbReference type="Proteomes" id="UP000059188">
    <property type="component" value="Unassembled WGS sequence"/>
</dbReference>
<keyword evidence="1" id="KW-0813">Transport</keyword>
<dbReference type="InterPro" id="IPR023214">
    <property type="entry name" value="HAD_sf"/>
</dbReference>
<name>A0A0B7FEW0_THACB</name>
<evidence type="ECO:0000259" key="3">
    <source>
        <dbReference type="PROSITE" id="PS50969"/>
    </source>
</evidence>
<feature type="compositionally biased region" description="Basic residues" evidence="2">
    <location>
        <begin position="418"/>
        <end position="427"/>
    </location>
</feature>
<dbReference type="InterPro" id="IPR036412">
    <property type="entry name" value="HAD-like_sf"/>
</dbReference>
<comment type="subcellular location">
    <subcellularLocation>
        <location evidence="1">Mitochondrion inner membrane</location>
        <topology evidence="1">Single-pass membrane protein</topology>
    </subcellularLocation>
</comment>
<feature type="domain" description="FCP1 homology" evidence="3">
    <location>
        <begin position="65"/>
        <end position="256"/>
    </location>
</feature>
<keyword evidence="1" id="KW-0496">Mitochondrion</keyword>
<dbReference type="GO" id="GO:0005744">
    <property type="term" value="C:TIM23 mitochondrial import inner membrane translocase complex"/>
    <property type="evidence" value="ECO:0007669"/>
    <property type="project" value="UniProtKB-UniRule"/>
</dbReference>
<comment type="subunit">
    <text evidence="1">Component of the TIM23 complex.</text>
</comment>
<evidence type="ECO:0000256" key="2">
    <source>
        <dbReference type="SAM" id="MobiDB-lite"/>
    </source>
</evidence>
<dbReference type="STRING" id="1108050.A0A0B7FEW0"/>
<dbReference type="InterPro" id="IPR050365">
    <property type="entry name" value="TIM50"/>
</dbReference>
<feature type="compositionally biased region" description="Basic and acidic residues" evidence="2">
    <location>
        <begin position="398"/>
        <end position="417"/>
    </location>
</feature>
<evidence type="ECO:0000313" key="4">
    <source>
        <dbReference type="EMBL" id="CEL56125.1"/>
    </source>
</evidence>
<keyword evidence="1" id="KW-0809">Transit peptide</keyword>
<feature type="region of interest" description="Disordered" evidence="2">
    <location>
        <begin position="398"/>
        <end position="427"/>
    </location>
</feature>
<dbReference type="SMART" id="SM00577">
    <property type="entry name" value="CPDc"/>
    <property type="match status" value="1"/>
</dbReference>
<accession>A0A0B7FEW0</accession>
<dbReference type="Gene3D" id="3.40.50.1000">
    <property type="entry name" value="HAD superfamily/HAD-like"/>
    <property type="match status" value="1"/>
</dbReference>
<feature type="region of interest" description="Disordered" evidence="2">
    <location>
        <begin position="289"/>
        <end position="342"/>
    </location>
</feature>
<keyword evidence="1" id="KW-0653">Protein transport</keyword>
<gene>
    <name evidence="4" type="ORF">RSOLAG1IB_07578</name>
</gene>
<dbReference type="EMBL" id="LN679119">
    <property type="protein sequence ID" value="CEL56125.1"/>
    <property type="molecule type" value="Genomic_DNA"/>
</dbReference>
<evidence type="ECO:0000256" key="1">
    <source>
        <dbReference type="RuleBase" id="RU365079"/>
    </source>
</evidence>
<dbReference type="InterPro" id="IPR004274">
    <property type="entry name" value="FCP1_dom"/>
</dbReference>
<keyword evidence="5" id="KW-1185">Reference proteome</keyword>
<organism evidence="4 5">
    <name type="scientific">Thanatephorus cucumeris (strain AG1-IB / isolate 7/3/14)</name>
    <name type="common">Lettuce bottom rot fungus</name>
    <name type="synonym">Rhizoctonia solani</name>
    <dbReference type="NCBI Taxonomy" id="1108050"/>
    <lineage>
        <taxon>Eukaryota</taxon>
        <taxon>Fungi</taxon>
        <taxon>Dikarya</taxon>
        <taxon>Basidiomycota</taxon>
        <taxon>Agaricomycotina</taxon>
        <taxon>Agaricomycetes</taxon>
        <taxon>Cantharellales</taxon>
        <taxon>Ceratobasidiaceae</taxon>
        <taxon>Rhizoctonia</taxon>
        <taxon>Rhizoctonia solani AG-1</taxon>
    </lineage>
</organism>
<dbReference type="OrthoDB" id="1711508at2759"/>
<comment type="similarity">
    <text evidence="1">Belongs to the TIM50 family.</text>
</comment>
<sequence length="427" mass="48370">MDCFALRVGVTCSWPLASWGLITAENRYGYSDLTKIAALSEENQEELVDAPSDERMHISALTSISAAKRCLLVLDLNGTLLHRRRTSSGHSSHVYIRPYLGTFLQYISHPSALLDVAVWSSARRANVDVMVERAWNGKKPDIVLAREDMQLTDRQFRRAYRHGTFHPDHNVRTTKDLRQLWLRMAQVHQGNRIIHGPRDTMLLDDSIHKARLQPNNHLALPTYGSAELRADADALVSGSETVDESLIAVVGILSELRTTNVSVDEWNRTGRIWAGPGARLNMREMWDGRIRPSPPPRSLMSLPGQTESNLAGSSLSARLASRDDASVAEYEPDPPFEPSRQPRIYSEMPQWFNSPPLMRAWIEHGRSVLDGLGIQIVHECVQAWPGWREGKRDILGKAKDDGLKLRKSEDQRKERKEQKRKGWTRQA</sequence>
<dbReference type="GO" id="GO:0015031">
    <property type="term" value="P:protein transport"/>
    <property type="evidence" value="ECO:0007669"/>
    <property type="project" value="UniProtKB-KW"/>
</dbReference>
<comment type="function">
    <text evidence="1">Essential component of the TIM23 complex, a complex that mediates the translocation of transit peptide-containing proteins across the mitochondrial inner membrane.</text>
</comment>
<dbReference type="AlphaFoldDB" id="A0A0B7FEW0"/>
<keyword evidence="1" id="KW-0811">Translocation</keyword>
<protein>
    <recommendedName>
        <fullName evidence="1">Mitochondrial import inner membrane translocase subunit TIM50</fullName>
    </recommendedName>
</protein>
<proteinExistence type="inferred from homology"/>
<dbReference type="PANTHER" id="PTHR12210">
    <property type="entry name" value="DULLARD PROTEIN PHOSPHATASE"/>
    <property type="match status" value="1"/>
</dbReference>